<feature type="repeat" description="PPR" evidence="2">
    <location>
        <begin position="561"/>
        <end position="595"/>
    </location>
</feature>
<feature type="repeat" description="PPR" evidence="2">
    <location>
        <begin position="227"/>
        <end position="261"/>
    </location>
</feature>
<dbReference type="FunFam" id="1.25.40.10:FF:000073">
    <property type="entry name" value="Pentatricopeptide repeat-containing protein chloroplastic"/>
    <property type="match status" value="1"/>
</dbReference>
<dbReference type="InterPro" id="IPR011990">
    <property type="entry name" value="TPR-like_helical_dom_sf"/>
</dbReference>
<dbReference type="PANTHER" id="PTHR47926:SF476">
    <property type="entry name" value="PENTATRICOPEPTIDE REPEAT-CONTAINING PROTEIN"/>
    <property type="match status" value="1"/>
</dbReference>
<dbReference type="AlphaFoldDB" id="A0A8N4F348"/>
<feature type="repeat" description="PPR" evidence="2">
    <location>
        <begin position="461"/>
        <end position="491"/>
    </location>
</feature>
<dbReference type="GO" id="GO:0099402">
    <property type="term" value="P:plant organ development"/>
    <property type="evidence" value="ECO:0007669"/>
    <property type="project" value="UniProtKB-ARBA"/>
</dbReference>
<dbReference type="FunFam" id="1.25.40.10:FF:000158">
    <property type="entry name" value="pentatricopeptide repeat-containing protein At2g33680"/>
    <property type="match status" value="1"/>
</dbReference>
<dbReference type="GO" id="GO:0009451">
    <property type="term" value="P:RNA modification"/>
    <property type="evidence" value="ECO:0007669"/>
    <property type="project" value="InterPro"/>
</dbReference>
<dbReference type="FunFam" id="1.25.40.10:FF:001089">
    <property type="entry name" value="Pentatricopeptide repeat-containing protein"/>
    <property type="match status" value="1"/>
</dbReference>
<dbReference type="NCBIfam" id="TIGR00756">
    <property type="entry name" value="PPR"/>
    <property type="match status" value="4"/>
</dbReference>
<feature type="repeat" description="PPR" evidence="2">
    <location>
        <begin position="328"/>
        <end position="362"/>
    </location>
</feature>
<dbReference type="GO" id="GO:0003723">
    <property type="term" value="F:RNA binding"/>
    <property type="evidence" value="ECO:0007669"/>
    <property type="project" value="InterPro"/>
</dbReference>
<evidence type="ECO:0000313" key="4">
    <source>
        <dbReference type="RefSeq" id="XP_029118401.1"/>
    </source>
</evidence>
<evidence type="ECO:0000256" key="1">
    <source>
        <dbReference type="ARBA" id="ARBA00022737"/>
    </source>
</evidence>
<dbReference type="Gene3D" id="1.25.40.10">
    <property type="entry name" value="Tetratricopeptide repeat domain"/>
    <property type="match status" value="5"/>
</dbReference>
<dbReference type="FunFam" id="1.25.40.10:FF:000442">
    <property type="entry name" value="Pentatricopeptide repeat-containing protein At3g49710"/>
    <property type="match status" value="1"/>
</dbReference>
<gene>
    <name evidence="4" type="primary">LOC105038480</name>
</gene>
<evidence type="ECO:0000256" key="2">
    <source>
        <dbReference type="PROSITE-ProRule" id="PRU00708"/>
    </source>
</evidence>
<evidence type="ECO:0000313" key="3">
    <source>
        <dbReference type="Proteomes" id="UP000504607"/>
    </source>
</evidence>
<dbReference type="KEGG" id="egu:105038480"/>
<feature type="repeat" description="PPR" evidence="2">
    <location>
        <begin position="126"/>
        <end position="160"/>
    </location>
</feature>
<dbReference type="InterPro" id="IPR002885">
    <property type="entry name" value="PPR_rpt"/>
</dbReference>
<dbReference type="OrthoDB" id="731210at2759"/>
<dbReference type="Proteomes" id="UP000504607">
    <property type="component" value="Chromosome 2"/>
</dbReference>
<reference evidence="4" key="1">
    <citation type="submission" date="2025-08" db="UniProtKB">
        <authorList>
            <consortium name="RefSeq"/>
        </authorList>
    </citation>
    <scope>IDENTIFICATION</scope>
</reference>
<sequence>MAATAASVLNRLIQNAIRPRKPSKPTNKSLTASILHHLDSGDLRRAVAAVAASASASPFPDSVYARLFQLCSSRRALVEARRVESHLIAFSPSPSTFLLNRAIETYANCGSLRDARELFDEMPQRDGGSWNAIIGACFHADQPEEALSLFSRMNRSGIRPKDVTLASVLGCCADLLTLFLAKQIHGLILKLGFCLNVILGTSLVDVYGKCWVIDDARRMFDSILNPNAVSWNVIVRRYLEVGRGKEAVIMFFRMIKLGIKPLNFTVSNALMACSDISSLKEGRQVHGMVVKIGFAGDNVVGNSLMEMYAKCDVLEDARRLFDQSTSKDVVSWTSMVSGYATCGRIDEAEALFEEMPERNAVSWNAMLAGYVRYFHWDKAMDFFNRMRRETEETNYVTLGLVLNICAGLLDLDRGKQIHGFAYRHGFCSNLFFSNALLDMYAKNGCLRSAEVWFLNMACQRDRISWNSLISGYACHRRSEKAMCAFSEMQWETTPNEFTFGTVLAACANIFLLEHGKQIHGYMIRNGFEMDVIIRGALVDMYSKCRLIEYSIKVFEMESSRDIVLWNSMVLGCAYNGRGEYSLELFEAMRKDGIIADNVTFIGVLLACISEGYVNLGRRYFDLMSEEYGVIPRVEHYECMIELLGKHGFMVELEDFIEHMPFDPTIPMWTRIFDCCREHGSRKLGERAARCINESNPLNPVRFEVLSPESSVYT</sequence>
<name>A0A8N4F348_ELAGV</name>
<dbReference type="RefSeq" id="XP_029118401.1">
    <property type="nucleotide sequence ID" value="XM_029262568.1"/>
</dbReference>
<dbReference type="InterPro" id="IPR046960">
    <property type="entry name" value="PPR_At4g14850-like_plant"/>
</dbReference>
<accession>A0A8N4F348</accession>
<dbReference type="FunFam" id="1.25.40.10:FF:000425">
    <property type="entry name" value="Pentatricopeptide repeat-containing protein At3g26540"/>
    <property type="match status" value="1"/>
</dbReference>
<keyword evidence="3" id="KW-1185">Reference proteome</keyword>
<dbReference type="GeneID" id="105038480"/>
<proteinExistence type="predicted"/>
<organism evidence="3 4">
    <name type="scientific">Elaeis guineensis var. tenera</name>
    <name type="common">Oil palm</name>
    <dbReference type="NCBI Taxonomy" id="51953"/>
    <lineage>
        <taxon>Eukaryota</taxon>
        <taxon>Viridiplantae</taxon>
        <taxon>Streptophyta</taxon>
        <taxon>Embryophyta</taxon>
        <taxon>Tracheophyta</taxon>
        <taxon>Spermatophyta</taxon>
        <taxon>Magnoliopsida</taxon>
        <taxon>Liliopsida</taxon>
        <taxon>Arecaceae</taxon>
        <taxon>Arecoideae</taxon>
        <taxon>Cocoseae</taxon>
        <taxon>Elaeidinae</taxon>
        <taxon>Elaeis</taxon>
    </lineage>
</organism>
<protein>
    <submittedName>
        <fullName evidence="4">Pentatricopeptide repeat-containing protein At3g26540-like</fullName>
    </submittedName>
</protein>
<dbReference type="PANTHER" id="PTHR47926">
    <property type="entry name" value="PENTATRICOPEPTIDE REPEAT-CONTAINING PROTEIN"/>
    <property type="match status" value="1"/>
</dbReference>
<dbReference type="Pfam" id="PF13041">
    <property type="entry name" value="PPR_2"/>
    <property type="match status" value="2"/>
</dbReference>
<keyword evidence="1" id="KW-0677">Repeat</keyword>
<dbReference type="PROSITE" id="PS51375">
    <property type="entry name" value="PPR"/>
    <property type="match status" value="5"/>
</dbReference>
<dbReference type="Pfam" id="PF01535">
    <property type="entry name" value="PPR"/>
    <property type="match status" value="6"/>
</dbReference>